<keyword evidence="6" id="KW-0693">Viral RNA replication</keyword>
<evidence type="ECO:0000259" key="10">
    <source>
        <dbReference type="PROSITE" id="PS50522"/>
    </source>
</evidence>
<comment type="catalytic activity">
    <reaction evidence="8">
        <text>RNA(n) + a ribonucleoside 5'-triphosphate = RNA(n+1) + diphosphate</text>
        <dbReference type="Rhea" id="RHEA:21248"/>
        <dbReference type="Rhea" id="RHEA-COMP:14527"/>
        <dbReference type="Rhea" id="RHEA-COMP:17342"/>
        <dbReference type="ChEBI" id="CHEBI:33019"/>
        <dbReference type="ChEBI" id="CHEBI:61557"/>
        <dbReference type="ChEBI" id="CHEBI:140395"/>
        <dbReference type="EC" id="2.7.7.48"/>
    </reaction>
</comment>
<dbReference type="EMBL" id="MN035043">
    <property type="protein sequence ID" value="QDH89788.1"/>
    <property type="molecule type" value="Genomic_RNA"/>
</dbReference>
<evidence type="ECO:0000256" key="7">
    <source>
        <dbReference type="ARBA" id="ARBA00030248"/>
    </source>
</evidence>
<dbReference type="GO" id="GO:0039694">
    <property type="term" value="P:viral RNA genome replication"/>
    <property type="evidence" value="ECO:0007669"/>
    <property type="project" value="InterPro"/>
</dbReference>
<reference evidence="11" key="1">
    <citation type="submission" date="2019-05" db="EMBL/GenBank/DDBJ databases">
        <title>Metatranscriptomic reconstruction reveals RNA viruses with the potential to shape carbon cycling in soil.</title>
        <authorList>
            <person name="Starr E.P."/>
            <person name="Nuccio E."/>
            <person name="Pett-Ridge J."/>
            <person name="Banfield J.F."/>
            <person name="Firestone M.K."/>
        </authorList>
    </citation>
    <scope>NUCLEOTIDE SEQUENCE</scope>
    <source>
        <strain evidence="11">H2_Rhizo_Litter_49_scaffold_1413</strain>
    </source>
</reference>
<proteinExistence type="predicted"/>
<feature type="domain" description="RdRp catalytic" evidence="10">
    <location>
        <begin position="304"/>
        <end position="448"/>
    </location>
</feature>
<feature type="binding site" evidence="9">
    <location>
        <position position="319"/>
    </location>
    <ligand>
        <name>Mg(2+)</name>
        <dbReference type="ChEBI" id="CHEBI:18420"/>
        <label>2</label>
    </ligand>
</feature>
<comment type="cofactor">
    <cofactor evidence="9">
        <name>Mg(2+)</name>
        <dbReference type="ChEBI" id="CHEBI:18420"/>
    </cofactor>
    <text evidence="9">Binds 2 Mg(2+) per subunit.</text>
</comment>
<dbReference type="EC" id="2.7.7.48" evidence="1"/>
<evidence type="ECO:0000256" key="2">
    <source>
        <dbReference type="ARBA" id="ARBA00022484"/>
    </source>
</evidence>
<dbReference type="InterPro" id="IPR005093">
    <property type="entry name" value="RNArep_beta"/>
</dbReference>
<evidence type="ECO:0000256" key="4">
    <source>
        <dbReference type="ARBA" id="ARBA00022695"/>
    </source>
</evidence>
<evidence type="ECO:0000256" key="5">
    <source>
        <dbReference type="ARBA" id="ARBA00022741"/>
    </source>
</evidence>
<dbReference type="Pfam" id="PF03431">
    <property type="entry name" value="RNA_replicase_B"/>
    <property type="match status" value="1"/>
</dbReference>
<keyword evidence="4" id="KW-0548">Nucleotidyltransferase</keyword>
<gene>
    <name evidence="11" type="ORF">H2RhizoLitter491413_000001</name>
</gene>
<feature type="binding site" evidence="9">
    <location>
        <position position="417"/>
    </location>
    <ligand>
        <name>Mg(2+)</name>
        <dbReference type="ChEBI" id="CHEBI:18420"/>
        <label>2</label>
    </ligand>
</feature>
<dbReference type="GO" id="GO:0000166">
    <property type="term" value="F:nucleotide binding"/>
    <property type="evidence" value="ECO:0007669"/>
    <property type="project" value="UniProtKB-KW"/>
</dbReference>
<evidence type="ECO:0000256" key="6">
    <source>
        <dbReference type="ARBA" id="ARBA00022953"/>
    </source>
</evidence>
<keyword evidence="3" id="KW-0808">Transferase</keyword>
<name>A0A514D838_9VIRU</name>
<evidence type="ECO:0000256" key="1">
    <source>
        <dbReference type="ARBA" id="ARBA00012494"/>
    </source>
</evidence>
<evidence type="ECO:0000256" key="8">
    <source>
        <dbReference type="ARBA" id="ARBA00048744"/>
    </source>
</evidence>
<keyword evidence="9" id="KW-0460">Magnesium</keyword>
<keyword evidence="2 11" id="KW-0696">RNA-directed RNA polymerase</keyword>
<dbReference type="GO" id="GO:0046872">
    <property type="term" value="F:metal ion binding"/>
    <property type="evidence" value="ECO:0007669"/>
    <property type="project" value="UniProtKB-KW"/>
</dbReference>
<accession>A0A514D838</accession>
<keyword evidence="5" id="KW-0547">Nucleotide-binding</keyword>
<sequence length="616" mass="69227">MKSLMQLLRYVLADASDGCCTSTTRDWETITRRVEHEGISFLTISLPEFAKGFERSLERGQVVPEDFMGYHIPRNRSLPAFLQGLTGLVFSTETGGLLPEPNVSAIFFIRQACLALKKVLIECTEKRTRSAFRKFKECDDEIASNPHINTGLDDHYDHFGRVSDVLWSGVLGATSQQLQDIVHQPKHGPGATAERISGNRKYDIQRWHRRLDTYFPYDCFAVVNANQLLWEVGEGCDFIEPEAEQPVRVISVPKTLKTPRIIAIEPVCMQYTQQSIKELLVDALEHHPLTSGSVNFTDQGVNQDLALKSSRSKSLATLDLSEASDRVSNQLVLRMLKTVPDLSGAIQSCRSTRADLPGHGIVPLSKFASMGSALCFPVEAMVFYTICISSILRARSTRVTQRSILRAKREVFVYGDDLIVPTDCVQSVIMSLEALGLKVNRNKTFWKSSFRESCGVDAYDGNRITPIYCRRILTNDRRDGSVVSWVALSNNLYLAGLWKAAQYCREEVEKILGPLPIVTNDSPALGWRTFQREGFTIGRWNDSLQRHEVKAPVFTMTPKASKASGWGSLMKFFLKRSGGSTLLDLLGIRTQEDKKHLERSGRSSFGNIKMRWVPVY</sequence>
<feature type="binding site" evidence="9">
    <location>
        <position position="416"/>
    </location>
    <ligand>
        <name>Mg(2+)</name>
        <dbReference type="ChEBI" id="CHEBI:18420"/>
        <label>2</label>
    </ligand>
</feature>
<evidence type="ECO:0000256" key="3">
    <source>
        <dbReference type="ARBA" id="ARBA00022679"/>
    </source>
</evidence>
<evidence type="ECO:0000256" key="9">
    <source>
        <dbReference type="PIRSR" id="PIRSR605093-1"/>
    </source>
</evidence>
<dbReference type="GO" id="GO:0003968">
    <property type="term" value="F:RNA-directed RNA polymerase activity"/>
    <property type="evidence" value="ECO:0007669"/>
    <property type="project" value="UniProtKB-KW"/>
</dbReference>
<dbReference type="PROSITE" id="PS50522">
    <property type="entry name" value="RDRP_PHAGE"/>
    <property type="match status" value="1"/>
</dbReference>
<dbReference type="InterPro" id="IPR007096">
    <property type="entry name" value="RNA-dir_Rpol_cat_phage"/>
</dbReference>
<evidence type="ECO:0000313" key="11">
    <source>
        <dbReference type="EMBL" id="QDH89788.1"/>
    </source>
</evidence>
<organism evidence="11">
    <name type="scientific">Leviviridae sp</name>
    <dbReference type="NCBI Taxonomy" id="2027243"/>
    <lineage>
        <taxon>Viruses</taxon>
        <taxon>Riboviria</taxon>
        <taxon>Orthornavirae</taxon>
        <taxon>Lenarviricota</taxon>
        <taxon>Leviviricetes</taxon>
        <taxon>Norzivirales</taxon>
        <taxon>Fiersviridae</taxon>
    </lineage>
</organism>
<keyword evidence="9" id="KW-0479">Metal-binding</keyword>
<protein>
    <recommendedName>
        <fullName evidence="1">RNA-directed RNA polymerase</fullName>
        <ecNumber evidence="1">2.7.7.48</ecNumber>
    </recommendedName>
    <alternativeName>
        <fullName evidence="7">RNA replicase beta chain</fullName>
    </alternativeName>
</protein>